<dbReference type="SMART" id="SM00401">
    <property type="entry name" value="ZnF_GATA"/>
    <property type="match status" value="1"/>
</dbReference>
<evidence type="ECO:0000256" key="2">
    <source>
        <dbReference type="PROSITE-ProRule" id="PRU00094"/>
    </source>
</evidence>
<dbReference type="Gene3D" id="3.30.50.10">
    <property type="entry name" value="Erythroid Transcription Factor GATA-1, subunit A"/>
    <property type="match status" value="1"/>
</dbReference>
<keyword evidence="2" id="KW-0862">Zinc</keyword>
<dbReference type="GO" id="GO:0007283">
    <property type="term" value="P:spermatogenesis"/>
    <property type="evidence" value="ECO:0007669"/>
    <property type="project" value="TreeGrafter"/>
</dbReference>
<dbReference type="InterPro" id="IPR053116">
    <property type="entry name" value="GATA-type_Znf_Regulator"/>
</dbReference>
<reference evidence="5 6" key="1">
    <citation type="journal article" date="2017" name="Nat. Ecol. Evol.">
        <title>Scallop genome provides insights into evolution of bilaterian karyotype and development.</title>
        <authorList>
            <person name="Wang S."/>
            <person name="Zhang J."/>
            <person name="Jiao W."/>
            <person name="Li J."/>
            <person name="Xun X."/>
            <person name="Sun Y."/>
            <person name="Guo X."/>
            <person name="Huan P."/>
            <person name="Dong B."/>
            <person name="Zhang L."/>
            <person name="Hu X."/>
            <person name="Sun X."/>
            <person name="Wang J."/>
            <person name="Zhao C."/>
            <person name="Wang Y."/>
            <person name="Wang D."/>
            <person name="Huang X."/>
            <person name="Wang R."/>
            <person name="Lv J."/>
            <person name="Li Y."/>
            <person name="Zhang Z."/>
            <person name="Liu B."/>
            <person name="Lu W."/>
            <person name="Hui Y."/>
            <person name="Liang J."/>
            <person name="Zhou Z."/>
            <person name="Hou R."/>
            <person name="Li X."/>
            <person name="Liu Y."/>
            <person name="Li H."/>
            <person name="Ning X."/>
            <person name="Lin Y."/>
            <person name="Zhao L."/>
            <person name="Xing Q."/>
            <person name="Dou J."/>
            <person name="Li Y."/>
            <person name="Mao J."/>
            <person name="Guo H."/>
            <person name="Dou H."/>
            <person name="Li T."/>
            <person name="Mu C."/>
            <person name="Jiang W."/>
            <person name="Fu Q."/>
            <person name="Fu X."/>
            <person name="Miao Y."/>
            <person name="Liu J."/>
            <person name="Yu Q."/>
            <person name="Li R."/>
            <person name="Liao H."/>
            <person name="Li X."/>
            <person name="Kong Y."/>
            <person name="Jiang Z."/>
            <person name="Chourrout D."/>
            <person name="Li R."/>
            <person name="Bao Z."/>
        </authorList>
    </citation>
    <scope>NUCLEOTIDE SEQUENCE [LARGE SCALE GENOMIC DNA]</scope>
    <source>
        <strain evidence="5 6">PY_sf001</strain>
    </source>
</reference>
<dbReference type="CDD" id="cd00202">
    <property type="entry name" value="ZnF_GATA"/>
    <property type="match status" value="1"/>
</dbReference>
<dbReference type="EMBL" id="NEDP02005584">
    <property type="protein sequence ID" value="OWF37678.1"/>
    <property type="molecule type" value="Genomic_DNA"/>
</dbReference>
<dbReference type="GO" id="GO:0048599">
    <property type="term" value="P:oocyte development"/>
    <property type="evidence" value="ECO:0007669"/>
    <property type="project" value="TreeGrafter"/>
</dbReference>
<dbReference type="GO" id="GO:0005634">
    <property type="term" value="C:nucleus"/>
    <property type="evidence" value="ECO:0007669"/>
    <property type="project" value="TreeGrafter"/>
</dbReference>
<dbReference type="InterPro" id="IPR013088">
    <property type="entry name" value="Znf_NHR/GATA"/>
</dbReference>
<keyword evidence="2" id="KW-0863">Zinc-finger</keyword>
<dbReference type="Proteomes" id="UP000242188">
    <property type="component" value="Unassembled WGS sequence"/>
</dbReference>
<dbReference type="GO" id="GO:0006357">
    <property type="term" value="P:regulation of transcription by RNA polymerase II"/>
    <property type="evidence" value="ECO:0007669"/>
    <property type="project" value="TreeGrafter"/>
</dbReference>
<proteinExistence type="predicted"/>
<organism evidence="5 6">
    <name type="scientific">Mizuhopecten yessoensis</name>
    <name type="common">Japanese scallop</name>
    <name type="synonym">Patinopecten yessoensis</name>
    <dbReference type="NCBI Taxonomy" id="6573"/>
    <lineage>
        <taxon>Eukaryota</taxon>
        <taxon>Metazoa</taxon>
        <taxon>Spiralia</taxon>
        <taxon>Lophotrochozoa</taxon>
        <taxon>Mollusca</taxon>
        <taxon>Bivalvia</taxon>
        <taxon>Autobranchia</taxon>
        <taxon>Pteriomorphia</taxon>
        <taxon>Pectinida</taxon>
        <taxon>Pectinoidea</taxon>
        <taxon>Pectinidae</taxon>
        <taxon>Mizuhopecten</taxon>
    </lineage>
</organism>
<dbReference type="OrthoDB" id="2162994at2759"/>
<keyword evidence="6" id="KW-1185">Reference proteome</keyword>
<sequence>MMKPNDQIFNSIHRADDRILKSIDCNTIQDERVKKRNTETGAKGRFHSSPEEDEKENHFEPISKHCRTNGDVLQKTKSSDMHVDRPLTSMSTCEKMTTATTLPMTNNMHVNRRKNKHPTRSAARQDPNFRGVTFLLHTQLQGCDSHLVISAYFSNMNMKPVGSHGQVRNRHSSCGSATSYHTDCWSGSEEDSQLAYHRNAYVAAKTCASCATRRTPLWRDAEDGTPLCNACGIRFKKYKVRCSQCWHIPKKDIKTFPNCPNCGALLRVSVCRRSW</sequence>
<accession>A0A210PMG6</accession>
<dbReference type="AlphaFoldDB" id="A0A210PMG6"/>
<evidence type="ECO:0000313" key="5">
    <source>
        <dbReference type="EMBL" id="OWF37678.1"/>
    </source>
</evidence>
<protein>
    <submittedName>
        <fullName evidence="5">GATA-type zinc finger protein 1</fullName>
    </submittedName>
</protein>
<feature type="region of interest" description="Disordered" evidence="3">
    <location>
        <begin position="34"/>
        <end position="59"/>
    </location>
</feature>
<dbReference type="PANTHER" id="PTHR47341:SF1">
    <property type="entry name" value="GATA-TYPE ZINC FINGER PROTEIN 1"/>
    <property type="match status" value="1"/>
</dbReference>
<dbReference type="GO" id="GO:0008270">
    <property type="term" value="F:zinc ion binding"/>
    <property type="evidence" value="ECO:0007669"/>
    <property type="project" value="UniProtKB-KW"/>
</dbReference>
<evidence type="ECO:0000259" key="4">
    <source>
        <dbReference type="PROSITE" id="PS50114"/>
    </source>
</evidence>
<evidence type="ECO:0000256" key="3">
    <source>
        <dbReference type="SAM" id="MobiDB-lite"/>
    </source>
</evidence>
<dbReference type="STRING" id="6573.A0A210PMG6"/>
<dbReference type="PRINTS" id="PR00619">
    <property type="entry name" value="GATAZNFINGER"/>
</dbReference>
<dbReference type="PANTHER" id="PTHR47341">
    <property type="entry name" value="GATA-TYPE ZINC FINGER PROTEIN 1"/>
    <property type="match status" value="1"/>
</dbReference>
<gene>
    <name evidence="5" type="ORF">KP79_PYT09268</name>
</gene>
<dbReference type="InterPro" id="IPR000679">
    <property type="entry name" value="Znf_GATA"/>
</dbReference>
<keyword evidence="1" id="KW-0539">Nucleus</keyword>
<dbReference type="PROSITE" id="PS50114">
    <property type="entry name" value="GATA_ZN_FINGER_2"/>
    <property type="match status" value="1"/>
</dbReference>
<keyword evidence="2" id="KW-0479">Metal-binding</keyword>
<name>A0A210PMG6_MIZYE</name>
<comment type="caution">
    <text evidence="5">The sequence shown here is derived from an EMBL/GenBank/DDBJ whole genome shotgun (WGS) entry which is preliminary data.</text>
</comment>
<evidence type="ECO:0000313" key="6">
    <source>
        <dbReference type="Proteomes" id="UP000242188"/>
    </source>
</evidence>
<evidence type="ECO:0000256" key="1">
    <source>
        <dbReference type="ARBA" id="ARBA00023242"/>
    </source>
</evidence>
<dbReference type="SUPFAM" id="SSF57716">
    <property type="entry name" value="Glucocorticoid receptor-like (DNA-binding domain)"/>
    <property type="match status" value="1"/>
</dbReference>
<feature type="domain" description="GATA-type" evidence="4">
    <location>
        <begin position="201"/>
        <end position="236"/>
    </location>
</feature>
<dbReference type="Pfam" id="PF00320">
    <property type="entry name" value="GATA"/>
    <property type="match status" value="1"/>
</dbReference>
<dbReference type="GO" id="GO:0043565">
    <property type="term" value="F:sequence-specific DNA binding"/>
    <property type="evidence" value="ECO:0007669"/>
    <property type="project" value="InterPro"/>
</dbReference>